<sequence length="397" mass="41993">MEHLTSISGALEAIGFGRWQWWMLVVTGCAWVTYAAEVVMVGYLGKSVACAWGLSDGQESVLLAIGNAGSLVGLYLFGAASDTVGRKRSLMASAVLQCAFGAASAAAPNYGSLVFFRFMHGLAVAGSLSAIILFAEMVPPTNRALWSTLMQFWSIPGFATLFSRRLLWTSVLLFLIWGCSGFVYLGMVLLTPSIGAGDGTTLQCQSDGTASWGNADFTAVMVTCVAEAPGFIVVMLLSDRIGWRWTLDALFAASALGSILLACKTWVFGWQLAILFIARAGIAGVYCCLYVFTLEIYPTHARNFGSAVADGFGRIGAFAAPFAVVPFIDQDAAWKVATVLAALCGAAILCCLLLPLETMGRGLSRRPTRSRSRLPPSNQELLPSPGGSDTAAAKALG</sequence>
<dbReference type="OrthoDB" id="512346at2759"/>
<evidence type="ECO:0000256" key="6">
    <source>
        <dbReference type="SAM" id="MobiDB-lite"/>
    </source>
</evidence>
<feature type="transmembrane region" description="Helical" evidence="7">
    <location>
        <begin position="217"/>
        <end position="237"/>
    </location>
</feature>
<evidence type="ECO:0000256" key="7">
    <source>
        <dbReference type="SAM" id="Phobius"/>
    </source>
</evidence>
<feature type="transmembrane region" description="Helical" evidence="7">
    <location>
        <begin position="304"/>
        <end position="328"/>
    </location>
</feature>
<feature type="transmembrane region" description="Helical" evidence="7">
    <location>
        <begin position="249"/>
        <end position="267"/>
    </location>
</feature>
<evidence type="ECO:0000256" key="5">
    <source>
        <dbReference type="ARBA" id="ARBA00023136"/>
    </source>
</evidence>
<keyword evidence="3 7" id="KW-0812">Transmembrane</keyword>
<gene>
    <name evidence="8" type="ORF">C2E21_5104</name>
</gene>
<keyword evidence="2" id="KW-0813">Transport</keyword>
<evidence type="ECO:0000313" key="9">
    <source>
        <dbReference type="Proteomes" id="UP000239899"/>
    </source>
</evidence>
<proteinExistence type="predicted"/>
<feature type="compositionally biased region" description="Basic residues" evidence="6">
    <location>
        <begin position="363"/>
        <end position="372"/>
    </location>
</feature>
<protein>
    <submittedName>
        <fullName evidence="8">Synaptic vesicle 2-related</fullName>
    </submittedName>
</protein>
<reference evidence="8 9" key="1">
    <citation type="journal article" date="2018" name="Plant J.">
        <title>Genome sequences of Chlorella sorokiniana UTEX 1602 and Micractinium conductrix SAG 241.80: implications to maltose excretion by a green alga.</title>
        <authorList>
            <person name="Arriola M.B."/>
            <person name="Velmurugan N."/>
            <person name="Zhang Y."/>
            <person name="Plunkett M.H."/>
            <person name="Hondzo H."/>
            <person name="Barney B.M."/>
        </authorList>
    </citation>
    <scope>NUCLEOTIDE SEQUENCE [LARGE SCALE GENOMIC DNA]</scope>
    <source>
        <strain evidence="9">UTEX 1602</strain>
    </source>
</reference>
<dbReference type="Proteomes" id="UP000239899">
    <property type="component" value="Unassembled WGS sequence"/>
</dbReference>
<dbReference type="GO" id="GO:0016020">
    <property type="term" value="C:membrane"/>
    <property type="evidence" value="ECO:0007669"/>
    <property type="project" value="UniProtKB-SubCell"/>
</dbReference>
<feature type="region of interest" description="Disordered" evidence="6">
    <location>
        <begin position="362"/>
        <end position="397"/>
    </location>
</feature>
<dbReference type="PANTHER" id="PTHR23511">
    <property type="entry name" value="SYNAPTIC VESICLE GLYCOPROTEIN 2"/>
    <property type="match status" value="1"/>
</dbReference>
<evidence type="ECO:0000313" key="8">
    <source>
        <dbReference type="EMBL" id="PRW56349.1"/>
    </source>
</evidence>
<accession>A0A2P6TQN6</accession>
<feature type="transmembrane region" description="Helical" evidence="7">
    <location>
        <begin position="114"/>
        <end position="135"/>
    </location>
</feature>
<comment type="subcellular location">
    <subcellularLocation>
        <location evidence="1">Membrane</location>
        <topology evidence="1">Multi-pass membrane protein</topology>
    </subcellularLocation>
</comment>
<keyword evidence="9" id="KW-1185">Reference proteome</keyword>
<evidence type="ECO:0000256" key="2">
    <source>
        <dbReference type="ARBA" id="ARBA00022448"/>
    </source>
</evidence>
<name>A0A2P6TQN6_CHLSO</name>
<keyword evidence="5 7" id="KW-0472">Membrane</keyword>
<dbReference type="InterPro" id="IPR005828">
    <property type="entry name" value="MFS_sugar_transport-like"/>
</dbReference>
<dbReference type="EMBL" id="LHPG02000009">
    <property type="protein sequence ID" value="PRW56349.1"/>
    <property type="molecule type" value="Genomic_DNA"/>
</dbReference>
<dbReference type="GO" id="GO:0022857">
    <property type="term" value="F:transmembrane transporter activity"/>
    <property type="evidence" value="ECO:0007669"/>
    <property type="project" value="InterPro"/>
</dbReference>
<feature type="transmembrane region" description="Helical" evidence="7">
    <location>
        <begin position="273"/>
        <end position="292"/>
    </location>
</feature>
<evidence type="ECO:0000256" key="1">
    <source>
        <dbReference type="ARBA" id="ARBA00004141"/>
    </source>
</evidence>
<organism evidence="8 9">
    <name type="scientific">Chlorella sorokiniana</name>
    <name type="common">Freshwater green alga</name>
    <dbReference type="NCBI Taxonomy" id="3076"/>
    <lineage>
        <taxon>Eukaryota</taxon>
        <taxon>Viridiplantae</taxon>
        <taxon>Chlorophyta</taxon>
        <taxon>core chlorophytes</taxon>
        <taxon>Trebouxiophyceae</taxon>
        <taxon>Chlorellales</taxon>
        <taxon>Chlorellaceae</taxon>
        <taxon>Chlorella clade</taxon>
        <taxon>Chlorella</taxon>
    </lineage>
</organism>
<dbReference type="PANTHER" id="PTHR23511:SF34">
    <property type="entry name" value="SYNAPTIC VESICLE GLYCOPROTEIN 2"/>
    <property type="match status" value="1"/>
</dbReference>
<feature type="transmembrane region" description="Helical" evidence="7">
    <location>
        <begin position="166"/>
        <end position="190"/>
    </location>
</feature>
<keyword evidence="4 7" id="KW-1133">Transmembrane helix</keyword>
<evidence type="ECO:0000256" key="4">
    <source>
        <dbReference type="ARBA" id="ARBA00022989"/>
    </source>
</evidence>
<feature type="transmembrane region" description="Helical" evidence="7">
    <location>
        <begin position="61"/>
        <end position="78"/>
    </location>
</feature>
<dbReference type="SUPFAM" id="SSF103473">
    <property type="entry name" value="MFS general substrate transporter"/>
    <property type="match status" value="1"/>
</dbReference>
<evidence type="ECO:0000256" key="3">
    <source>
        <dbReference type="ARBA" id="ARBA00022692"/>
    </source>
</evidence>
<dbReference type="Pfam" id="PF00083">
    <property type="entry name" value="Sugar_tr"/>
    <property type="match status" value="1"/>
</dbReference>
<dbReference type="InterPro" id="IPR036259">
    <property type="entry name" value="MFS_trans_sf"/>
</dbReference>
<feature type="transmembrane region" description="Helical" evidence="7">
    <location>
        <begin position="334"/>
        <end position="356"/>
    </location>
</feature>
<comment type="caution">
    <text evidence="8">The sequence shown here is derived from an EMBL/GenBank/DDBJ whole genome shotgun (WGS) entry which is preliminary data.</text>
</comment>
<dbReference type="AlphaFoldDB" id="A0A2P6TQN6"/>
<dbReference type="Gene3D" id="1.20.1250.20">
    <property type="entry name" value="MFS general substrate transporter like domains"/>
    <property type="match status" value="2"/>
</dbReference>
<feature type="transmembrane region" description="Helical" evidence="7">
    <location>
        <begin position="21"/>
        <end position="41"/>
    </location>
</feature>